<dbReference type="EMBL" id="FPHK01000008">
    <property type="protein sequence ID" value="SFV53776.1"/>
    <property type="molecule type" value="Genomic_DNA"/>
</dbReference>
<evidence type="ECO:0000256" key="4">
    <source>
        <dbReference type="ARBA" id="ARBA00022989"/>
    </source>
</evidence>
<feature type="domain" description="ComEC/Rec2-related protein" evidence="7">
    <location>
        <begin position="164"/>
        <end position="426"/>
    </location>
</feature>
<evidence type="ECO:0000256" key="6">
    <source>
        <dbReference type="SAM" id="Phobius"/>
    </source>
</evidence>
<feature type="transmembrane region" description="Helical" evidence="6">
    <location>
        <begin position="340"/>
        <end position="361"/>
    </location>
</feature>
<proteinExistence type="predicted"/>
<dbReference type="Pfam" id="PF03772">
    <property type="entry name" value="Competence"/>
    <property type="match status" value="1"/>
</dbReference>
<evidence type="ECO:0000256" key="3">
    <source>
        <dbReference type="ARBA" id="ARBA00022692"/>
    </source>
</evidence>
<protein>
    <submittedName>
        <fullName evidence="8">Competence protein</fullName>
    </submittedName>
</protein>
<feature type="transmembrane region" description="Helical" evidence="6">
    <location>
        <begin position="309"/>
        <end position="328"/>
    </location>
</feature>
<gene>
    <name evidence="8" type="ORF">MNB_SM-6-1284</name>
</gene>
<accession>A0A1W1BJT9</accession>
<evidence type="ECO:0000259" key="7">
    <source>
        <dbReference type="Pfam" id="PF03772"/>
    </source>
</evidence>
<feature type="transmembrane region" description="Helical" evidence="6">
    <location>
        <begin position="219"/>
        <end position="252"/>
    </location>
</feature>
<keyword evidence="2" id="KW-1003">Cell membrane</keyword>
<name>A0A1W1BJT9_9ZZZZ</name>
<dbReference type="PANTHER" id="PTHR30619">
    <property type="entry name" value="DNA INTERNALIZATION/COMPETENCE PROTEIN COMEC/REC2"/>
    <property type="match status" value="1"/>
</dbReference>
<organism evidence="8">
    <name type="scientific">hydrothermal vent metagenome</name>
    <dbReference type="NCBI Taxonomy" id="652676"/>
    <lineage>
        <taxon>unclassified sequences</taxon>
        <taxon>metagenomes</taxon>
        <taxon>ecological metagenomes</taxon>
    </lineage>
</organism>
<dbReference type="InterPro" id="IPR004477">
    <property type="entry name" value="ComEC_N"/>
</dbReference>
<feature type="transmembrane region" description="Helical" evidence="6">
    <location>
        <begin position="407"/>
        <end position="426"/>
    </location>
</feature>
<feature type="transmembrane region" description="Helical" evidence="6">
    <location>
        <begin position="258"/>
        <end position="277"/>
    </location>
</feature>
<dbReference type="AlphaFoldDB" id="A0A1W1BJT9"/>
<evidence type="ECO:0000313" key="8">
    <source>
        <dbReference type="EMBL" id="SFV53776.1"/>
    </source>
</evidence>
<evidence type="ECO:0000256" key="1">
    <source>
        <dbReference type="ARBA" id="ARBA00004651"/>
    </source>
</evidence>
<evidence type="ECO:0000256" key="5">
    <source>
        <dbReference type="ARBA" id="ARBA00023136"/>
    </source>
</evidence>
<keyword evidence="3 6" id="KW-0812">Transmembrane</keyword>
<dbReference type="PANTHER" id="PTHR30619:SF7">
    <property type="entry name" value="BETA-LACTAMASE DOMAIN PROTEIN"/>
    <property type="match status" value="1"/>
</dbReference>
<sequence>MQALERVELLKRKRDFFALFALFFTLLSLSLGYEYYNYHQLTKFDSQIVHAKVLKQYTKTKTTKKGKIKSYQVLKLKSDDGFTFYTIASKKVPNYKGKNVELEVWAGKITFWQYLKGFFAFSKIANISKKEGLESKIIAFINAQHKSKKIQQLYDALFLAKPLPYALQKIFSNLGISHLVAISGFHLGVLSALLFFLIKYPYKYLQSNYFPYRSATRDTFFIIALILFAYMIFIATPPSLLRAFVMLVVGFYLYDRGIKIISMQTLLLSVLLIIALFPRLIFSIGLFLSLSGTFYILLFLIHFQDKSKLWQFLLLPFWVYVMMLPYSLAIFGNFSLYHPLSILLTSLFMLFYPLSIFLHVVGFGGLFDAPLLTLMDFNPHAATVALPMGFLYIEILLSFLAIFKKQALLLLIFYTLSIFIYAIYYIA</sequence>
<feature type="transmembrane region" description="Helical" evidence="6">
    <location>
        <begin position="176"/>
        <end position="198"/>
    </location>
</feature>
<comment type="subcellular location">
    <subcellularLocation>
        <location evidence="1">Cell membrane</location>
        <topology evidence="1">Multi-pass membrane protein</topology>
    </subcellularLocation>
</comment>
<feature type="transmembrane region" description="Helical" evidence="6">
    <location>
        <begin position="284"/>
        <end position="303"/>
    </location>
</feature>
<feature type="transmembrane region" description="Helical" evidence="6">
    <location>
        <begin position="381"/>
        <end position="400"/>
    </location>
</feature>
<keyword evidence="4 6" id="KW-1133">Transmembrane helix</keyword>
<dbReference type="GO" id="GO:0005886">
    <property type="term" value="C:plasma membrane"/>
    <property type="evidence" value="ECO:0007669"/>
    <property type="project" value="UniProtKB-SubCell"/>
</dbReference>
<keyword evidence="5 6" id="KW-0472">Membrane</keyword>
<dbReference type="InterPro" id="IPR052159">
    <property type="entry name" value="Competence_DNA_uptake"/>
</dbReference>
<reference evidence="8" key="1">
    <citation type="submission" date="2016-10" db="EMBL/GenBank/DDBJ databases">
        <authorList>
            <person name="de Groot N.N."/>
        </authorList>
    </citation>
    <scope>NUCLEOTIDE SEQUENCE</scope>
</reference>
<evidence type="ECO:0000256" key="2">
    <source>
        <dbReference type="ARBA" id="ARBA00022475"/>
    </source>
</evidence>
<dbReference type="NCBIfam" id="TIGR00360">
    <property type="entry name" value="ComEC_N-term"/>
    <property type="match status" value="1"/>
</dbReference>